<dbReference type="Gene3D" id="3.40.50.2020">
    <property type="match status" value="1"/>
</dbReference>
<evidence type="ECO:0000259" key="1">
    <source>
        <dbReference type="Pfam" id="PF00156"/>
    </source>
</evidence>
<proteinExistence type="predicted"/>
<dbReference type="InterPro" id="IPR000836">
    <property type="entry name" value="PRTase_dom"/>
</dbReference>
<dbReference type="InterPro" id="IPR029057">
    <property type="entry name" value="PRTase-like"/>
</dbReference>
<dbReference type="AlphaFoldDB" id="A0A2H0UXU8"/>
<name>A0A2H0UXU8_9BACT</name>
<feature type="domain" description="Phosphoribosyltransferase" evidence="1">
    <location>
        <begin position="19"/>
        <end position="140"/>
    </location>
</feature>
<dbReference type="Pfam" id="PF00156">
    <property type="entry name" value="Pribosyltran"/>
    <property type="match status" value="1"/>
</dbReference>
<dbReference type="PANTHER" id="PTHR11608:SF0">
    <property type="entry name" value="BIFUNCTIONAL PROTEIN PYRR"/>
    <property type="match status" value="1"/>
</dbReference>
<comment type="caution">
    <text evidence="2">The sequence shown here is derived from an EMBL/GenBank/DDBJ whole genome shotgun (WGS) entry which is preliminary data.</text>
</comment>
<dbReference type="CDD" id="cd06223">
    <property type="entry name" value="PRTases_typeI"/>
    <property type="match status" value="1"/>
</dbReference>
<evidence type="ECO:0000313" key="2">
    <source>
        <dbReference type="EMBL" id="PIR91643.1"/>
    </source>
</evidence>
<dbReference type="InterPro" id="IPR050137">
    <property type="entry name" value="PyrR_bifunctional"/>
</dbReference>
<protein>
    <recommendedName>
        <fullName evidence="1">Phosphoribosyltransferase domain-containing protein</fullName>
    </recommendedName>
</protein>
<organism evidence="2 3">
    <name type="scientific">bacterium (Candidatus Gribaldobacteria) CG10_big_fil_rev_8_21_14_0_10_41_12</name>
    <dbReference type="NCBI Taxonomy" id="2014277"/>
    <lineage>
        <taxon>Bacteria</taxon>
        <taxon>Candidatus Gribaldobacteria</taxon>
    </lineage>
</organism>
<gene>
    <name evidence="2" type="ORF">COU03_01370</name>
</gene>
<sequence length="192" mass="21518">MPNIKKIKRLMDETEIRETIVKMVDKILTIYSNDLARIVLVGVKTRGVPIAQIVSKIIKEKTDTSVPVVILDIKIYNDDLSFAADGQAITQPPDSSVDISSKILIVCDDVAWTLATNEVVHEILVAYQPAEIKFSVLVDRFEWHSANKEMCAPSFVGLKQSTTSNQIVKVCFKETYDGQTAVWLCEKEESNE</sequence>
<dbReference type="SUPFAM" id="SSF53271">
    <property type="entry name" value="PRTase-like"/>
    <property type="match status" value="1"/>
</dbReference>
<accession>A0A2H0UXU8</accession>
<evidence type="ECO:0000313" key="3">
    <source>
        <dbReference type="Proteomes" id="UP000228906"/>
    </source>
</evidence>
<reference evidence="3" key="1">
    <citation type="submission" date="2017-09" db="EMBL/GenBank/DDBJ databases">
        <title>Depth-based differentiation of microbial function through sediment-hosted aquifers and enrichment of novel symbionts in the deep terrestrial subsurface.</title>
        <authorList>
            <person name="Probst A.J."/>
            <person name="Ladd B."/>
            <person name="Jarett J.K."/>
            <person name="Geller-Mcgrath D.E."/>
            <person name="Sieber C.M.K."/>
            <person name="Emerson J.B."/>
            <person name="Anantharaman K."/>
            <person name="Thomas B.C."/>
            <person name="Malmstrom R."/>
            <person name="Stieglmeier M."/>
            <person name="Klingl A."/>
            <person name="Woyke T."/>
            <person name="Ryan C.M."/>
            <person name="Banfield J.F."/>
        </authorList>
    </citation>
    <scope>NUCLEOTIDE SEQUENCE [LARGE SCALE GENOMIC DNA]</scope>
</reference>
<dbReference type="Proteomes" id="UP000228906">
    <property type="component" value="Unassembled WGS sequence"/>
</dbReference>
<dbReference type="PANTHER" id="PTHR11608">
    <property type="entry name" value="BIFUNCTIONAL PROTEIN PYRR"/>
    <property type="match status" value="1"/>
</dbReference>
<dbReference type="EMBL" id="PFAV01000022">
    <property type="protein sequence ID" value="PIR91643.1"/>
    <property type="molecule type" value="Genomic_DNA"/>
</dbReference>